<name>A0ABV7TB05_9RHOB</name>
<organism evidence="2 3">
    <name type="scientific">Lutimaribacter marinistellae</name>
    <dbReference type="NCBI Taxonomy" id="1820329"/>
    <lineage>
        <taxon>Bacteria</taxon>
        <taxon>Pseudomonadati</taxon>
        <taxon>Pseudomonadota</taxon>
        <taxon>Alphaproteobacteria</taxon>
        <taxon>Rhodobacterales</taxon>
        <taxon>Roseobacteraceae</taxon>
        <taxon>Lutimaribacter</taxon>
    </lineage>
</organism>
<dbReference type="EMBL" id="JBHRXI010000001">
    <property type="protein sequence ID" value="MFC3612689.1"/>
    <property type="molecule type" value="Genomic_DNA"/>
</dbReference>
<gene>
    <name evidence="2" type="ORF">ACFORG_02860</name>
</gene>
<accession>A0ABV7TB05</accession>
<comment type="caution">
    <text evidence="2">The sequence shown here is derived from an EMBL/GenBank/DDBJ whole genome shotgun (WGS) entry which is preliminary data.</text>
</comment>
<reference evidence="3" key="1">
    <citation type="journal article" date="2019" name="Int. J. Syst. Evol. Microbiol.">
        <title>The Global Catalogue of Microorganisms (GCM) 10K type strain sequencing project: providing services to taxonomists for standard genome sequencing and annotation.</title>
        <authorList>
            <consortium name="The Broad Institute Genomics Platform"/>
            <consortium name="The Broad Institute Genome Sequencing Center for Infectious Disease"/>
            <person name="Wu L."/>
            <person name="Ma J."/>
        </authorList>
    </citation>
    <scope>NUCLEOTIDE SEQUENCE [LARGE SCALE GENOMIC DNA]</scope>
    <source>
        <strain evidence="3">KCTC 42911</strain>
    </source>
</reference>
<dbReference type="Proteomes" id="UP001595629">
    <property type="component" value="Unassembled WGS sequence"/>
</dbReference>
<evidence type="ECO:0000313" key="3">
    <source>
        <dbReference type="Proteomes" id="UP001595629"/>
    </source>
</evidence>
<protein>
    <submittedName>
        <fullName evidence="2">Esterase-like activity of phytase family protein</fullName>
    </submittedName>
</protein>
<dbReference type="Pfam" id="PF13449">
    <property type="entry name" value="Phytase-like"/>
    <property type="match status" value="1"/>
</dbReference>
<dbReference type="SUPFAM" id="SSF101898">
    <property type="entry name" value="NHL repeat"/>
    <property type="match status" value="1"/>
</dbReference>
<feature type="domain" description="Phytase-like" evidence="1">
    <location>
        <begin position="25"/>
        <end position="260"/>
    </location>
</feature>
<dbReference type="InterPro" id="IPR027372">
    <property type="entry name" value="Phytase-like_dom"/>
</dbReference>
<evidence type="ECO:0000259" key="1">
    <source>
        <dbReference type="Pfam" id="PF13449"/>
    </source>
</evidence>
<keyword evidence="3" id="KW-1185">Reference proteome</keyword>
<proteinExistence type="predicted"/>
<sequence length="275" mass="30497">MPADSVETASARHLSSHTWSDRGEWFGGFSAIEVGPDGLTMTILTDRGYLATGRITRKGENIVRADLTSVDRLRTSKGKKLVGRVADSEGLAMSGNGPFYVSYEGVHRVAAHAAPWAKARVLPRPEAFRGLATNGSFEALAIDVSGRLYTMPESNRLPDGRIPVWRWDGRAWSMPISLEQTGGFLPVGADFGPDGRLYVLERDFAQIGFRSRLRRIDLSSGREDELFRTGLGRHDNLEGVSIWRDESGRLRATMISDDNFLSLQRTELVEYLLPD</sequence>
<evidence type="ECO:0000313" key="2">
    <source>
        <dbReference type="EMBL" id="MFC3612689.1"/>
    </source>
</evidence>